<dbReference type="PANTHER" id="PTHR46112:SF3">
    <property type="entry name" value="AMINOPEPTIDASE YPDF"/>
    <property type="match status" value="1"/>
</dbReference>
<dbReference type="AlphaFoldDB" id="A0A0F9NLB6"/>
<dbReference type="PANTHER" id="PTHR46112">
    <property type="entry name" value="AMINOPEPTIDASE"/>
    <property type="match status" value="1"/>
</dbReference>
<evidence type="ECO:0000313" key="2">
    <source>
        <dbReference type="EMBL" id="KKN20270.1"/>
    </source>
</evidence>
<dbReference type="InterPro" id="IPR000994">
    <property type="entry name" value="Pept_M24"/>
</dbReference>
<protein>
    <recommendedName>
        <fullName evidence="1">Peptidase M24 domain-containing protein</fullName>
    </recommendedName>
</protein>
<dbReference type="EMBL" id="LAZR01003258">
    <property type="protein sequence ID" value="KKN20270.1"/>
    <property type="molecule type" value="Genomic_DNA"/>
</dbReference>
<accession>A0A0F9NLB6</accession>
<dbReference type="InterPro" id="IPR050659">
    <property type="entry name" value="Peptidase_M24B"/>
</dbReference>
<dbReference type="InterPro" id="IPR036005">
    <property type="entry name" value="Creatinase/aminopeptidase-like"/>
</dbReference>
<evidence type="ECO:0000259" key="1">
    <source>
        <dbReference type="Pfam" id="PF00557"/>
    </source>
</evidence>
<gene>
    <name evidence="2" type="ORF">LCGC14_0937250</name>
</gene>
<dbReference type="Gene3D" id="3.90.230.10">
    <property type="entry name" value="Creatinase/methionine aminopeptidase superfamily"/>
    <property type="match status" value="1"/>
</dbReference>
<dbReference type="Gene3D" id="3.40.350.10">
    <property type="entry name" value="Creatinase/prolidase N-terminal domain"/>
    <property type="match status" value="1"/>
</dbReference>
<reference evidence="2" key="1">
    <citation type="journal article" date="2015" name="Nature">
        <title>Complex archaea that bridge the gap between prokaryotes and eukaryotes.</title>
        <authorList>
            <person name="Spang A."/>
            <person name="Saw J.H."/>
            <person name="Jorgensen S.L."/>
            <person name="Zaremba-Niedzwiedzka K."/>
            <person name="Martijn J."/>
            <person name="Lind A.E."/>
            <person name="van Eijk R."/>
            <person name="Schleper C."/>
            <person name="Guy L."/>
            <person name="Ettema T.J."/>
        </authorList>
    </citation>
    <scope>NUCLEOTIDE SEQUENCE</scope>
</reference>
<name>A0A0F9NLB6_9ZZZZ</name>
<dbReference type="SUPFAM" id="SSF55920">
    <property type="entry name" value="Creatinase/aminopeptidase"/>
    <property type="match status" value="1"/>
</dbReference>
<sequence>MNKFEKAQAILQEINGDGWLIICNEDSDVNSRFLLGVRSHARHYIFIAANGKHQILSVEMEANMIEKSLKTKGIKADVISYRSTEDLVSLLTSIVNKPRIALNFGENLLSSESTAYADSLHTGDYFSMQKLTPKTEFFSAAPLIYELRSVKSPEELKDLRNVCKITIETIEAVLNWIKIGMTEKEVEAKLHYEYLKLGRPAFESIVAAGVHSADPHHNSSNKKIKSGVLLIDTGLQINEMCSDITWTCWIDGKPTNDFFQAYQHLYESKIVANKYFTDETPNFLAAKKCREYLAEKGYDHEKLFFHGLGHSLGFETHDVGARISWKEPESYKLRENMVYTNEPGLYWSEKWGIRLEDDIIIGKEKCEQVTHVPKDPVII</sequence>
<dbReference type="InterPro" id="IPR029149">
    <property type="entry name" value="Creatin/AminoP/Spt16_N"/>
</dbReference>
<dbReference type="Pfam" id="PF00557">
    <property type="entry name" value="Peptidase_M24"/>
    <property type="match status" value="1"/>
</dbReference>
<organism evidence="2">
    <name type="scientific">marine sediment metagenome</name>
    <dbReference type="NCBI Taxonomy" id="412755"/>
    <lineage>
        <taxon>unclassified sequences</taxon>
        <taxon>metagenomes</taxon>
        <taxon>ecological metagenomes</taxon>
    </lineage>
</organism>
<feature type="domain" description="Peptidase M24" evidence="1">
    <location>
        <begin position="158"/>
        <end position="361"/>
    </location>
</feature>
<proteinExistence type="predicted"/>
<comment type="caution">
    <text evidence="2">The sequence shown here is derived from an EMBL/GenBank/DDBJ whole genome shotgun (WGS) entry which is preliminary data.</text>
</comment>